<protein>
    <submittedName>
        <fullName evidence="2">Uncharacterized protein</fullName>
    </submittedName>
</protein>
<name>A0A495QU92_9ACTN</name>
<proteinExistence type="predicted"/>
<comment type="caution">
    <text evidence="2">The sequence shown here is derived from an EMBL/GenBank/DDBJ whole genome shotgun (WGS) entry which is preliminary data.</text>
</comment>
<evidence type="ECO:0000256" key="1">
    <source>
        <dbReference type="SAM" id="MobiDB-lite"/>
    </source>
</evidence>
<reference evidence="2 3" key="1">
    <citation type="submission" date="2018-10" db="EMBL/GenBank/DDBJ databases">
        <title>Genomic Encyclopedia of Archaeal and Bacterial Type Strains, Phase II (KMG-II): from individual species to whole genera.</title>
        <authorList>
            <person name="Goeker M."/>
        </authorList>
    </citation>
    <scope>NUCLEOTIDE SEQUENCE [LARGE SCALE GENOMIC DNA]</scope>
    <source>
        <strain evidence="2 3">DSM 43383</strain>
    </source>
</reference>
<evidence type="ECO:0000313" key="3">
    <source>
        <dbReference type="Proteomes" id="UP000274601"/>
    </source>
</evidence>
<keyword evidence="3" id="KW-1185">Reference proteome</keyword>
<accession>A0A495QU92</accession>
<dbReference type="AlphaFoldDB" id="A0A495QU92"/>
<dbReference type="Proteomes" id="UP000274601">
    <property type="component" value="Unassembled WGS sequence"/>
</dbReference>
<gene>
    <name evidence="2" type="ORF">BZB76_2466</name>
</gene>
<organism evidence="2 3">
    <name type="scientific">Actinomadura pelletieri DSM 43383</name>
    <dbReference type="NCBI Taxonomy" id="1120940"/>
    <lineage>
        <taxon>Bacteria</taxon>
        <taxon>Bacillati</taxon>
        <taxon>Actinomycetota</taxon>
        <taxon>Actinomycetes</taxon>
        <taxon>Streptosporangiales</taxon>
        <taxon>Thermomonosporaceae</taxon>
        <taxon>Actinomadura</taxon>
    </lineage>
</organism>
<dbReference type="RefSeq" id="WP_170180599.1">
    <property type="nucleotide sequence ID" value="NZ_RBWU01000002.1"/>
</dbReference>
<dbReference type="EMBL" id="RBWU01000002">
    <property type="protein sequence ID" value="RKS77094.1"/>
    <property type="molecule type" value="Genomic_DNA"/>
</dbReference>
<evidence type="ECO:0000313" key="2">
    <source>
        <dbReference type="EMBL" id="RKS77094.1"/>
    </source>
</evidence>
<feature type="compositionally biased region" description="Basic and acidic residues" evidence="1">
    <location>
        <begin position="11"/>
        <end position="26"/>
    </location>
</feature>
<sequence length="55" mass="5634">MTQGPAPSIAHRAELDPREGEADARGTLDAPAPGIAPFVQVYRGFLDGTAAGASR</sequence>
<feature type="region of interest" description="Disordered" evidence="1">
    <location>
        <begin position="1"/>
        <end position="33"/>
    </location>
</feature>